<dbReference type="PANTHER" id="PTHR13773">
    <property type="entry name" value="PHOSPHATIDATE CYTIDYLYLTRANSFERASE"/>
    <property type="match status" value="1"/>
</dbReference>
<dbReference type="GO" id="GO:0016024">
    <property type="term" value="P:CDP-diacylglycerol biosynthetic process"/>
    <property type="evidence" value="ECO:0007669"/>
    <property type="project" value="UniProtKB-UniPathway"/>
</dbReference>
<feature type="region of interest" description="Disordered" evidence="17">
    <location>
        <begin position="1"/>
        <end position="92"/>
    </location>
</feature>
<dbReference type="eggNOG" id="KOG1440">
    <property type="taxonomic scope" value="Eukaryota"/>
</dbReference>
<evidence type="ECO:0000256" key="15">
    <source>
        <dbReference type="ARBA" id="ARBA00023264"/>
    </source>
</evidence>
<evidence type="ECO:0000256" key="18">
    <source>
        <dbReference type="SAM" id="Phobius"/>
    </source>
</evidence>
<evidence type="ECO:0000256" key="12">
    <source>
        <dbReference type="ARBA" id="ARBA00023098"/>
    </source>
</evidence>
<comment type="subcellular location">
    <subcellularLocation>
        <location evidence="2">Membrane</location>
        <topology evidence="2">Multi-pass membrane protein</topology>
    </subcellularLocation>
</comment>
<name>A0A0L0SNG8_ALLM3</name>
<feature type="transmembrane region" description="Helical" evidence="18">
    <location>
        <begin position="156"/>
        <end position="173"/>
    </location>
</feature>
<evidence type="ECO:0000256" key="14">
    <source>
        <dbReference type="ARBA" id="ARBA00023209"/>
    </source>
</evidence>
<evidence type="ECO:0000256" key="3">
    <source>
        <dbReference type="ARBA" id="ARBA00005119"/>
    </source>
</evidence>
<reference evidence="19 20" key="1">
    <citation type="submission" date="2009-11" db="EMBL/GenBank/DDBJ databases">
        <title>Annotation of Allomyces macrogynus ATCC 38327.</title>
        <authorList>
            <consortium name="The Broad Institute Genome Sequencing Platform"/>
            <person name="Russ C."/>
            <person name="Cuomo C."/>
            <person name="Burger G."/>
            <person name="Gray M.W."/>
            <person name="Holland P.W.H."/>
            <person name="King N."/>
            <person name="Lang F.B.F."/>
            <person name="Roger A.J."/>
            <person name="Ruiz-Trillo I."/>
            <person name="Young S.K."/>
            <person name="Zeng Q."/>
            <person name="Gargeya S."/>
            <person name="Fitzgerald M."/>
            <person name="Haas B."/>
            <person name="Abouelleil A."/>
            <person name="Alvarado L."/>
            <person name="Arachchi H.M."/>
            <person name="Berlin A."/>
            <person name="Chapman S.B."/>
            <person name="Gearin G."/>
            <person name="Goldberg J."/>
            <person name="Griggs A."/>
            <person name="Gujja S."/>
            <person name="Hansen M."/>
            <person name="Heiman D."/>
            <person name="Howarth C."/>
            <person name="Larimer J."/>
            <person name="Lui A."/>
            <person name="MacDonald P.J.P."/>
            <person name="McCowen C."/>
            <person name="Montmayeur A."/>
            <person name="Murphy C."/>
            <person name="Neiman D."/>
            <person name="Pearson M."/>
            <person name="Priest M."/>
            <person name="Roberts A."/>
            <person name="Saif S."/>
            <person name="Shea T."/>
            <person name="Sisk P."/>
            <person name="Stolte C."/>
            <person name="Sykes S."/>
            <person name="Wortman J."/>
            <person name="Nusbaum C."/>
            <person name="Birren B."/>
        </authorList>
    </citation>
    <scope>NUCLEOTIDE SEQUENCE [LARGE SCALE GENOMIC DNA]</scope>
    <source>
        <strain evidence="19 20">ATCC 38327</strain>
    </source>
</reference>
<dbReference type="Proteomes" id="UP000054350">
    <property type="component" value="Unassembled WGS sequence"/>
</dbReference>
<comment type="pathway">
    <text evidence="4">Lipid metabolism.</text>
</comment>
<organism evidence="19 20">
    <name type="scientific">Allomyces macrogynus (strain ATCC 38327)</name>
    <name type="common">Allomyces javanicus var. macrogynus</name>
    <dbReference type="NCBI Taxonomy" id="578462"/>
    <lineage>
        <taxon>Eukaryota</taxon>
        <taxon>Fungi</taxon>
        <taxon>Fungi incertae sedis</taxon>
        <taxon>Blastocladiomycota</taxon>
        <taxon>Blastocladiomycetes</taxon>
        <taxon>Blastocladiales</taxon>
        <taxon>Blastocladiaceae</taxon>
        <taxon>Allomyces</taxon>
    </lineage>
</organism>
<keyword evidence="9 16" id="KW-0812">Transmembrane</keyword>
<feature type="transmembrane region" description="Helical" evidence="18">
    <location>
        <begin position="308"/>
        <end position="329"/>
    </location>
</feature>
<dbReference type="GO" id="GO:0005789">
    <property type="term" value="C:endoplasmic reticulum membrane"/>
    <property type="evidence" value="ECO:0007669"/>
    <property type="project" value="TreeGrafter"/>
</dbReference>
<feature type="transmembrane region" description="Helical" evidence="18">
    <location>
        <begin position="284"/>
        <end position="302"/>
    </location>
</feature>
<dbReference type="UniPathway" id="UPA00557">
    <property type="reaction ID" value="UER00614"/>
</dbReference>
<protein>
    <recommendedName>
        <fullName evidence="6 16">Phosphatidate cytidylyltransferase</fullName>
        <ecNumber evidence="6 16">2.7.7.41</ecNumber>
    </recommendedName>
</protein>
<keyword evidence="10 16" id="KW-0548">Nucleotidyltransferase</keyword>
<keyword evidence="14" id="KW-0594">Phospholipid biosynthesis</keyword>
<evidence type="ECO:0000256" key="9">
    <source>
        <dbReference type="ARBA" id="ARBA00022692"/>
    </source>
</evidence>
<dbReference type="AlphaFoldDB" id="A0A0L0SNG8"/>
<keyword evidence="15" id="KW-1208">Phospholipid metabolism</keyword>
<dbReference type="EC" id="2.7.7.41" evidence="6 16"/>
<dbReference type="PROSITE" id="PS01315">
    <property type="entry name" value="CDS"/>
    <property type="match status" value="1"/>
</dbReference>
<keyword evidence="20" id="KW-1185">Reference proteome</keyword>
<dbReference type="GO" id="GO:0004605">
    <property type="term" value="F:phosphatidate cytidylyltransferase activity"/>
    <property type="evidence" value="ECO:0007669"/>
    <property type="project" value="UniProtKB-EC"/>
</dbReference>
<keyword evidence="7" id="KW-0444">Lipid biosynthesis</keyword>
<dbReference type="EMBL" id="GG745343">
    <property type="protein sequence ID" value="KNE64061.1"/>
    <property type="molecule type" value="Genomic_DNA"/>
</dbReference>
<evidence type="ECO:0000256" key="1">
    <source>
        <dbReference type="ARBA" id="ARBA00001698"/>
    </source>
</evidence>
<evidence type="ECO:0000256" key="7">
    <source>
        <dbReference type="ARBA" id="ARBA00022516"/>
    </source>
</evidence>
<evidence type="ECO:0000256" key="13">
    <source>
        <dbReference type="ARBA" id="ARBA00023136"/>
    </source>
</evidence>
<comment type="pathway">
    <text evidence="3 16">Phospholipid metabolism; CDP-diacylglycerol biosynthesis; CDP-diacylglycerol from sn-glycerol 3-phosphate: step 3/3.</text>
</comment>
<comment type="similarity">
    <text evidence="5 16">Belongs to the CDS family.</text>
</comment>
<evidence type="ECO:0000256" key="5">
    <source>
        <dbReference type="ARBA" id="ARBA00010185"/>
    </source>
</evidence>
<evidence type="ECO:0000256" key="2">
    <source>
        <dbReference type="ARBA" id="ARBA00004141"/>
    </source>
</evidence>
<keyword evidence="11 18" id="KW-1133">Transmembrane helix</keyword>
<dbReference type="OrthoDB" id="10260889at2759"/>
<dbReference type="STRING" id="578462.A0A0L0SNG8"/>
<comment type="catalytic activity">
    <reaction evidence="1 16">
        <text>a 1,2-diacyl-sn-glycero-3-phosphate + CTP + H(+) = a CDP-1,2-diacyl-sn-glycerol + diphosphate</text>
        <dbReference type="Rhea" id="RHEA:16229"/>
        <dbReference type="ChEBI" id="CHEBI:15378"/>
        <dbReference type="ChEBI" id="CHEBI:33019"/>
        <dbReference type="ChEBI" id="CHEBI:37563"/>
        <dbReference type="ChEBI" id="CHEBI:58332"/>
        <dbReference type="ChEBI" id="CHEBI:58608"/>
        <dbReference type="EC" id="2.7.7.41"/>
    </reaction>
</comment>
<evidence type="ECO:0000256" key="17">
    <source>
        <dbReference type="SAM" id="MobiDB-lite"/>
    </source>
</evidence>
<keyword evidence="12" id="KW-0443">Lipid metabolism</keyword>
<evidence type="ECO:0000256" key="4">
    <source>
        <dbReference type="ARBA" id="ARBA00005189"/>
    </source>
</evidence>
<dbReference type="Pfam" id="PF01148">
    <property type="entry name" value="CTP_transf_1"/>
    <property type="match status" value="1"/>
</dbReference>
<evidence type="ECO:0000256" key="11">
    <source>
        <dbReference type="ARBA" id="ARBA00022989"/>
    </source>
</evidence>
<keyword evidence="13 18" id="KW-0472">Membrane</keyword>
<reference evidence="20" key="2">
    <citation type="submission" date="2009-11" db="EMBL/GenBank/DDBJ databases">
        <title>The Genome Sequence of Allomyces macrogynus strain ATCC 38327.</title>
        <authorList>
            <consortium name="The Broad Institute Genome Sequencing Platform"/>
            <person name="Russ C."/>
            <person name="Cuomo C."/>
            <person name="Shea T."/>
            <person name="Young S.K."/>
            <person name="Zeng Q."/>
            <person name="Koehrsen M."/>
            <person name="Haas B."/>
            <person name="Borodovsky M."/>
            <person name="Guigo R."/>
            <person name="Alvarado L."/>
            <person name="Berlin A."/>
            <person name="Borenstein D."/>
            <person name="Chen Z."/>
            <person name="Engels R."/>
            <person name="Freedman E."/>
            <person name="Gellesch M."/>
            <person name="Goldberg J."/>
            <person name="Griggs A."/>
            <person name="Gujja S."/>
            <person name="Heiman D."/>
            <person name="Hepburn T."/>
            <person name="Howarth C."/>
            <person name="Jen D."/>
            <person name="Larson L."/>
            <person name="Lewis B."/>
            <person name="Mehta T."/>
            <person name="Park D."/>
            <person name="Pearson M."/>
            <person name="Roberts A."/>
            <person name="Saif S."/>
            <person name="Shenoy N."/>
            <person name="Sisk P."/>
            <person name="Stolte C."/>
            <person name="Sykes S."/>
            <person name="Walk T."/>
            <person name="White J."/>
            <person name="Yandava C."/>
            <person name="Burger G."/>
            <person name="Gray M.W."/>
            <person name="Holland P.W.H."/>
            <person name="King N."/>
            <person name="Lang F.B.F."/>
            <person name="Roger A.J."/>
            <person name="Ruiz-Trillo I."/>
            <person name="Lander E."/>
            <person name="Nusbaum C."/>
        </authorList>
    </citation>
    <scope>NUCLEOTIDE SEQUENCE [LARGE SCALE GENOMIC DNA]</scope>
    <source>
        <strain evidence="20">ATCC 38327</strain>
    </source>
</reference>
<dbReference type="InterPro" id="IPR016720">
    <property type="entry name" value="PC_Trfase_euk"/>
</dbReference>
<evidence type="ECO:0000256" key="10">
    <source>
        <dbReference type="ARBA" id="ARBA00022695"/>
    </source>
</evidence>
<feature type="transmembrane region" description="Helical" evidence="18">
    <location>
        <begin position="255"/>
        <end position="272"/>
    </location>
</feature>
<evidence type="ECO:0000256" key="16">
    <source>
        <dbReference type="RuleBase" id="RU003938"/>
    </source>
</evidence>
<feature type="transmembrane region" description="Helical" evidence="18">
    <location>
        <begin position="421"/>
        <end position="443"/>
    </location>
</feature>
<dbReference type="PANTHER" id="PTHR13773:SF8">
    <property type="entry name" value="PHOSPHATIDATE CYTIDYLYLTRANSFERASE, PHOTORECEPTOR-SPECIFIC"/>
    <property type="match status" value="1"/>
</dbReference>
<sequence>MSDKITSHAPVVRDVSDDANDGTSPAPVRAAARESMASSTNGGGTTHGAGYQSDDDDYDSQPPPVPNAGGSGSPRANGHGAHETINEGPFLRRRVMPARDAVSRKQREVLLAADRVSTLTTDTSAAETETDTAAPSVAPPVELLAASPAEKKWRNWWTRTFWTLVMVAGFFGVLFAGPLWVIMIVLVLQLAVFREVIQIAHVPSKEKKLPWFRVINWYFLAATNYYLYGESVLHHFGLYRHIPPVLVPLATHHRFISFSLYMVGLVMFVLNLKRGYYKFQFSQFAWTHMALLLVVLQSHAIINNVLEGLIWFFLPVALVIVNDVFAYIFGFFFGKTPLIKLSPKKTWEGFLGGAASTLVFGFIVSSLLIKVPYFICPLKDLTTSLWTPVSCPVNPVFVPQEYAVPPVLPFLVGKTVHIAPLQFHALVMSLFASSIAPFGGFFASGVKRAFKIKDFGTSIPGHGGVTDRFDCQFIMGTFSYLYVTTFGRPALPIGGAPGDILQKVLQLSAGQQLVVYRQLARMLMDAGVPEGDLTPATAAMAVVEGAAGTAVGAVV</sequence>
<dbReference type="VEuPathDB" id="FungiDB:AMAG_09119"/>
<proteinExistence type="inferred from homology"/>
<evidence type="ECO:0000256" key="6">
    <source>
        <dbReference type="ARBA" id="ARBA00012487"/>
    </source>
</evidence>
<gene>
    <name evidence="19" type="ORF">AMAG_09119</name>
</gene>
<feature type="transmembrane region" description="Helical" evidence="18">
    <location>
        <begin position="350"/>
        <end position="375"/>
    </location>
</feature>
<evidence type="ECO:0000313" key="20">
    <source>
        <dbReference type="Proteomes" id="UP000054350"/>
    </source>
</evidence>
<evidence type="ECO:0000313" key="19">
    <source>
        <dbReference type="EMBL" id="KNE64061.1"/>
    </source>
</evidence>
<dbReference type="InterPro" id="IPR000374">
    <property type="entry name" value="PC_trans"/>
</dbReference>
<evidence type="ECO:0000256" key="8">
    <source>
        <dbReference type="ARBA" id="ARBA00022679"/>
    </source>
</evidence>
<accession>A0A0L0SNG8</accession>
<keyword evidence="8 16" id="KW-0808">Transferase</keyword>